<sequence>MRRASRRHGFPLQISWSIRSSEINIHQQEKLNGTTTIAHSASSGEKVGADKEDAYLHSYDVTFIRAHHYHGADYLSCIWPGKGFSAKERIKESILLCTTKYQQIACLSIALVIWYLFVRPLGQHYTWSFTADTSLHASCGGLVLSHVCTVMPALSTDGSQSSWVETVISSL</sequence>
<evidence type="ECO:0000313" key="2">
    <source>
        <dbReference type="Proteomes" id="UP000606974"/>
    </source>
</evidence>
<accession>A0A8H7ALV6</accession>
<dbReference type="EMBL" id="JAACFV010000019">
    <property type="protein sequence ID" value="KAF7511575.1"/>
    <property type="molecule type" value="Genomic_DNA"/>
</dbReference>
<organism evidence="1 2">
    <name type="scientific">Endocarpon pusillum</name>
    <dbReference type="NCBI Taxonomy" id="364733"/>
    <lineage>
        <taxon>Eukaryota</taxon>
        <taxon>Fungi</taxon>
        <taxon>Dikarya</taxon>
        <taxon>Ascomycota</taxon>
        <taxon>Pezizomycotina</taxon>
        <taxon>Eurotiomycetes</taxon>
        <taxon>Chaetothyriomycetidae</taxon>
        <taxon>Verrucariales</taxon>
        <taxon>Verrucariaceae</taxon>
        <taxon>Endocarpon</taxon>
    </lineage>
</organism>
<protein>
    <submittedName>
        <fullName evidence="1">Uncharacterized protein</fullName>
    </submittedName>
</protein>
<name>A0A8H7ALV6_9EURO</name>
<proteinExistence type="predicted"/>
<reference evidence="1" key="1">
    <citation type="submission" date="2020-02" db="EMBL/GenBank/DDBJ databases">
        <authorList>
            <person name="Palmer J.M."/>
        </authorList>
    </citation>
    <scope>NUCLEOTIDE SEQUENCE</scope>
    <source>
        <strain evidence="1">EPUS1.4</strain>
        <tissue evidence="1">Thallus</tissue>
    </source>
</reference>
<evidence type="ECO:0000313" key="1">
    <source>
        <dbReference type="EMBL" id="KAF7511575.1"/>
    </source>
</evidence>
<comment type="caution">
    <text evidence="1">The sequence shown here is derived from an EMBL/GenBank/DDBJ whole genome shotgun (WGS) entry which is preliminary data.</text>
</comment>
<dbReference type="AlphaFoldDB" id="A0A8H7ALV6"/>
<dbReference type="Proteomes" id="UP000606974">
    <property type="component" value="Unassembled WGS sequence"/>
</dbReference>
<gene>
    <name evidence="1" type="ORF">GJ744_004163</name>
</gene>
<keyword evidence="2" id="KW-1185">Reference proteome</keyword>